<evidence type="ECO:0000256" key="1">
    <source>
        <dbReference type="SAM" id="MobiDB-lite"/>
    </source>
</evidence>
<feature type="compositionally biased region" description="Basic and acidic residues" evidence="1">
    <location>
        <begin position="47"/>
        <end position="73"/>
    </location>
</feature>
<gene>
    <name evidence="2" type="ORF">LFUMFP_350004</name>
</gene>
<organism evidence="2 3">
    <name type="scientific">Latilactobacillus fuchuensis</name>
    <dbReference type="NCBI Taxonomy" id="164393"/>
    <lineage>
        <taxon>Bacteria</taxon>
        <taxon>Bacillati</taxon>
        <taxon>Bacillota</taxon>
        <taxon>Bacilli</taxon>
        <taxon>Lactobacillales</taxon>
        <taxon>Lactobacillaceae</taxon>
        <taxon>Latilactobacillus</taxon>
    </lineage>
</organism>
<name>A0A2N9DX35_9LACO</name>
<evidence type="ECO:0000313" key="3">
    <source>
        <dbReference type="Proteomes" id="UP000238739"/>
    </source>
</evidence>
<dbReference type="EMBL" id="OGVC01000029">
    <property type="protein sequence ID" value="SPC39247.1"/>
    <property type="molecule type" value="Genomic_DNA"/>
</dbReference>
<evidence type="ECO:0000313" key="2">
    <source>
        <dbReference type="EMBL" id="SPC39247.1"/>
    </source>
</evidence>
<evidence type="ECO:0008006" key="4">
    <source>
        <dbReference type="Google" id="ProtNLM"/>
    </source>
</evidence>
<reference evidence="2" key="1">
    <citation type="submission" date="2018-01" db="EMBL/GenBank/DDBJ databases">
        <authorList>
            <person name="Chaillou S."/>
        </authorList>
    </citation>
    <scope>NUCLEOTIDE SEQUENCE [LARGE SCALE GENOMIC DNA]</scope>
    <source>
        <strain evidence="2">MFPC41A2801</strain>
    </source>
</reference>
<keyword evidence="3" id="KW-1185">Reference proteome</keyword>
<feature type="compositionally biased region" description="Basic and acidic residues" evidence="1">
    <location>
        <begin position="22"/>
        <end position="40"/>
    </location>
</feature>
<proteinExistence type="predicted"/>
<dbReference type="RefSeq" id="WP_025083932.1">
    <property type="nucleotide sequence ID" value="NZ_LT984417.1"/>
</dbReference>
<feature type="region of interest" description="Disordered" evidence="1">
    <location>
        <begin position="22"/>
        <end position="82"/>
    </location>
</feature>
<comment type="caution">
    <text evidence="2">The sequence shown here is derived from an EMBL/GenBank/DDBJ whole genome shotgun (WGS) entry which is preliminary data.</text>
</comment>
<dbReference type="PROSITE" id="PS51257">
    <property type="entry name" value="PROKAR_LIPOPROTEIN"/>
    <property type="match status" value="1"/>
</dbReference>
<accession>A0A2N9DX35</accession>
<dbReference type="AlphaFoldDB" id="A0A2N9DX35"/>
<protein>
    <recommendedName>
        <fullName evidence="4">Lipoprotein</fullName>
    </recommendedName>
</protein>
<dbReference type="Proteomes" id="UP000238739">
    <property type="component" value="Unassembled WGS sequence"/>
</dbReference>
<sequence>MKKYGLSFIILMATLSLIGCGVDKDKTPVKNKDTESESVQKKATTSKKRESAKNESKKSESKKDESKNEKTSSAEETSSNKTQEKFMYSLIGTWHSTDSKTTYSANGTLKQVSDASGMTNEGTYKIISQTKDSLTVQQTITVKGSGENVQNETFKFSDASQFNDGLVTWKK</sequence>